<feature type="transmembrane region" description="Helical" evidence="1">
    <location>
        <begin position="110"/>
        <end position="132"/>
    </location>
</feature>
<reference evidence="2 3" key="1">
    <citation type="submission" date="2016-10" db="EMBL/GenBank/DDBJ databases">
        <authorList>
            <person name="de Groot N.N."/>
        </authorList>
    </citation>
    <scope>NUCLEOTIDE SEQUENCE [LARGE SCALE GENOMIC DNA]</scope>
    <source>
        <strain evidence="2 3">CGMCC 1.12097</strain>
    </source>
</reference>
<organism evidence="2 3">
    <name type="scientific">Mesorhizobium qingshengii</name>
    <dbReference type="NCBI Taxonomy" id="1165689"/>
    <lineage>
        <taxon>Bacteria</taxon>
        <taxon>Pseudomonadati</taxon>
        <taxon>Pseudomonadota</taxon>
        <taxon>Alphaproteobacteria</taxon>
        <taxon>Hyphomicrobiales</taxon>
        <taxon>Phyllobacteriaceae</taxon>
        <taxon>Mesorhizobium</taxon>
    </lineage>
</organism>
<feature type="transmembrane region" description="Helical" evidence="1">
    <location>
        <begin position="37"/>
        <end position="55"/>
    </location>
</feature>
<proteinExistence type="predicted"/>
<evidence type="ECO:0000256" key="1">
    <source>
        <dbReference type="SAM" id="Phobius"/>
    </source>
</evidence>
<dbReference type="STRING" id="1165689.SAMN02927914_05982"/>
<protein>
    <submittedName>
        <fullName evidence="2">Steroid 5-alpha reductase family enzyme</fullName>
    </submittedName>
</protein>
<evidence type="ECO:0000313" key="3">
    <source>
        <dbReference type="Proteomes" id="UP000198588"/>
    </source>
</evidence>
<dbReference type="Proteomes" id="UP000198588">
    <property type="component" value="Unassembled WGS sequence"/>
</dbReference>
<feature type="transmembrane region" description="Helical" evidence="1">
    <location>
        <begin position="195"/>
        <end position="217"/>
    </location>
</feature>
<dbReference type="Pfam" id="PF06966">
    <property type="entry name" value="DUF1295"/>
    <property type="match status" value="1"/>
</dbReference>
<keyword evidence="1" id="KW-1133">Transmembrane helix</keyword>
<dbReference type="PROSITE" id="PS50244">
    <property type="entry name" value="S5A_REDUCTASE"/>
    <property type="match status" value="1"/>
</dbReference>
<dbReference type="RefSeq" id="WP_091585678.1">
    <property type="nucleotide sequence ID" value="NZ_FMXM01000027.1"/>
</dbReference>
<dbReference type="OrthoDB" id="9779233at2"/>
<sequence>MSIVFALLIIAVGLSATMAVAYLVAVRSGRSGWIDAIWSFSVGLFGAIAALLTYADNEILPRQWLVAGLALAWSLRLGFHIAMRTAGGGQDDPRYSQLKHEWGADFRARLFWFLQIQAAAAFLLVLSIMAAAHNPGPALGSNDWAGIVLMLVAVGGEAIADRQLTAFRADPANTGKVCDAGLWGLSRHPNYFFEWLGWLAYAVIAIDTTGVYPWGWVALGGPVLMYWLLVHVSGIPPLEAHMLRSRGEQFRHYQARVNAFWPGLPRAAALNQGR</sequence>
<dbReference type="InterPro" id="IPR010721">
    <property type="entry name" value="UstE-like"/>
</dbReference>
<evidence type="ECO:0000313" key="2">
    <source>
        <dbReference type="EMBL" id="SDA97809.1"/>
    </source>
</evidence>
<accession>A0A1G5ZSP6</accession>
<dbReference type="AlphaFoldDB" id="A0A1G5ZSP6"/>
<keyword evidence="1" id="KW-0812">Transmembrane</keyword>
<name>A0A1G5ZSP6_9HYPH</name>
<dbReference type="PANTHER" id="PTHR32251:SF17">
    <property type="entry name" value="STEROID 5-ALPHA REDUCTASE C-TERMINAL DOMAIN-CONTAINING PROTEIN"/>
    <property type="match status" value="1"/>
</dbReference>
<gene>
    <name evidence="2" type="ORF">SAMN02927914_05982</name>
</gene>
<dbReference type="EMBL" id="FMXM01000027">
    <property type="protein sequence ID" value="SDA97809.1"/>
    <property type="molecule type" value="Genomic_DNA"/>
</dbReference>
<dbReference type="PANTHER" id="PTHR32251">
    <property type="entry name" value="3-OXO-5-ALPHA-STEROID 4-DEHYDROGENASE"/>
    <property type="match status" value="1"/>
</dbReference>
<dbReference type="GO" id="GO:0016020">
    <property type="term" value="C:membrane"/>
    <property type="evidence" value="ECO:0007669"/>
    <property type="project" value="TreeGrafter"/>
</dbReference>
<dbReference type="Gene3D" id="1.20.120.1630">
    <property type="match status" value="1"/>
</dbReference>
<keyword evidence="1" id="KW-0472">Membrane</keyword>